<feature type="compositionally biased region" description="Low complexity" evidence="1">
    <location>
        <begin position="98"/>
        <end position="109"/>
    </location>
</feature>
<protein>
    <recommendedName>
        <fullName evidence="4">PE-PGRS family protein</fullName>
    </recommendedName>
</protein>
<comment type="caution">
    <text evidence="2">The sequence shown here is derived from an EMBL/GenBank/DDBJ whole genome shotgun (WGS) entry which is preliminary data.</text>
</comment>
<keyword evidence="3" id="KW-1185">Reference proteome</keyword>
<dbReference type="EMBL" id="MAXA01000235">
    <property type="protein sequence ID" value="OHV24375.1"/>
    <property type="molecule type" value="Genomic_DNA"/>
</dbReference>
<reference evidence="3" key="1">
    <citation type="submission" date="2016-07" db="EMBL/GenBank/DDBJ databases">
        <title>Frankia sp. NRRL B-16219 Genome sequencing.</title>
        <authorList>
            <person name="Ghodhbane-Gtari F."/>
            <person name="Swanson E."/>
            <person name="Gueddou A."/>
            <person name="Louati M."/>
            <person name="Nouioui I."/>
            <person name="Hezbri K."/>
            <person name="Abebe-Akele F."/>
            <person name="Simpson S."/>
            <person name="Morris K."/>
            <person name="Thomas K."/>
            <person name="Gtari M."/>
            <person name="Tisa L.S."/>
        </authorList>
    </citation>
    <scope>NUCLEOTIDE SEQUENCE [LARGE SCALE GENOMIC DNA]</scope>
    <source>
        <strain evidence="3">NRRL B-16219</strain>
    </source>
</reference>
<evidence type="ECO:0000313" key="2">
    <source>
        <dbReference type="EMBL" id="OHV24375.1"/>
    </source>
</evidence>
<gene>
    <name evidence="2" type="ORF">BBK14_05850</name>
</gene>
<dbReference type="RefSeq" id="WP_071065554.1">
    <property type="nucleotide sequence ID" value="NZ_MAXA01000235.1"/>
</dbReference>
<accession>A0A1S1PTX1</accession>
<feature type="region of interest" description="Disordered" evidence="1">
    <location>
        <begin position="75"/>
        <end position="109"/>
    </location>
</feature>
<proteinExistence type="predicted"/>
<name>A0A1S1PTX1_9ACTN</name>
<dbReference type="AlphaFoldDB" id="A0A1S1PTX1"/>
<evidence type="ECO:0000313" key="3">
    <source>
        <dbReference type="Proteomes" id="UP000179769"/>
    </source>
</evidence>
<evidence type="ECO:0008006" key="4">
    <source>
        <dbReference type="Google" id="ProtNLM"/>
    </source>
</evidence>
<evidence type="ECO:0000256" key="1">
    <source>
        <dbReference type="SAM" id="MobiDB-lite"/>
    </source>
</evidence>
<sequence length="109" mass="12068">MEQQQAQQVEQQLRQNWRQIRYRILDQFGQVSTADLDASTSVNDLVARIADKTNHSERYVENRIQELVGAGSALGGGASRDRLGSSQYNQFGQGGQGSQQQGQPFGAQQ</sequence>
<organism evidence="2 3">
    <name type="scientific">Parafrankia soli</name>
    <dbReference type="NCBI Taxonomy" id="2599596"/>
    <lineage>
        <taxon>Bacteria</taxon>
        <taxon>Bacillati</taxon>
        <taxon>Actinomycetota</taxon>
        <taxon>Actinomycetes</taxon>
        <taxon>Frankiales</taxon>
        <taxon>Frankiaceae</taxon>
        <taxon>Parafrankia</taxon>
    </lineage>
</organism>
<dbReference type="Proteomes" id="UP000179769">
    <property type="component" value="Unassembled WGS sequence"/>
</dbReference>
<dbReference type="OrthoDB" id="3218127at2"/>